<dbReference type="PANTHER" id="PTHR34295">
    <property type="entry name" value="BIOTIN TRANSPORTER BIOY"/>
    <property type="match status" value="1"/>
</dbReference>
<feature type="transmembrane region" description="Helical" evidence="3">
    <location>
        <begin position="125"/>
        <end position="146"/>
    </location>
</feature>
<dbReference type="InterPro" id="IPR003784">
    <property type="entry name" value="BioY"/>
</dbReference>
<keyword evidence="3" id="KW-0812">Transmembrane</keyword>
<name>A0ABV0JRJ3_9CYAN</name>
<feature type="transmembrane region" description="Helical" evidence="3">
    <location>
        <begin position="97"/>
        <end position="116"/>
    </location>
</feature>
<dbReference type="RefSeq" id="WP_190419547.1">
    <property type="nucleotide sequence ID" value="NZ_JAMPKK010000036.1"/>
</dbReference>
<comment type="similarity">
    <text evidence="1 2">Belongs to the BioY family.</text>
</comment>
<keyword evidence="5" id="KW-1185">Reference proteome</keyword>
<keyword evidence="2" id="KW-0813">Transport</keyword>
<proteinExistence type="inferred from homology"/>
<organism evidence="4 5">
    <name type="scientific">Funiculus sociatus GB2-A5</name>
    <dbReference type="NCBI Taxonomy" id="2933946"/>
    <lineage>
        <taxon>Bacteria</taxon>
        <taxon>Bacillati</taxon>
        <taxon>Cyanobacteriota</taxon>
        <taxon>Cyanophyceae</taxon>
        <taxon>Coleofasciculales</taxon>
        <taxon>Coleofasciculaceae</taxon>
        <taxon>Funiculus</taxon>
    </lineage>
</organism>
<dbReference type="PANTHER" id="PTHR34295:SF1">
    <property type="entry name" value="BIOTIN TRANSPORTER BIOY"/>
    <property type="match status" value="1"/>
</dbReference>
<sequence length="194" mass="20949">MFAPTELLWALIGLLLTIGGTFLEAYITNVPWNWTQQGVQAHSLGITYQIGAVLLVGCMGGKNAGAISQIAYLALGLTPWFPIFSQGGGIDYLTQPTFGYLLGFIPGAWVCGLLAFKAPQRLESLAFSCICGLLVIHITGLTYLILTHSLSLGAGSLPLWKEALMYSVYPVPAQMVIVCAVTVLAFFLRQLMLY</sequence>
<dbReference type="Gene3D" id="1.10.1760.20">
    <property type="match status" value="1"/>
</dbReference>
<dbReference type="Pfam" id="PF02632">
    <property type="entry name" value="BioY"/>
    <property type="match status" value="1"/>
</dbReference>
<reference evidence="4 5" key="1">
    <citation type="submission" date="2022-04" db="EMBL/GenBank/DDBJ databases">
        <title>Positive selection, recombination, and allopatry shape intraspecific diversity of widespread and dominant cyanobacteria.</title>
        <authorList>
            <person name="Wei J."/>
            <person name="Shu W."/>
            <person name="Hu C."/>
        </authorList>
    </citation>
    <scope>NUCLEOTIDE SEQUENCE [LARGE SCALE GENOMIC DNA]</scope>
    <source>
        <strain evidence="4 5">GB2-A5</strain>
    </source>
</reference>
<keyword evidence="2 3" id="KW-0472">Membrane</keyword>
<protein>
    <recommendedName>
        <fullName evidence="2">Biotin transporter</fullName>
    </recommendedName>
</protein>
<evidence type="ECO:0000313" key="4">
    <source>
        <dbReference type="EMBL" id="MEP0866055.1"/>
    </source>
</evidence>
<gene>
    <name evidence="4" type="ORF">NDI37_16430</name>
</gene>
<feature type="transmembrane region" description="Helical" evidence="3">
    <location>
        <begin position="39"/>
        <end position="59"/>
    </location>
</feature>
<accession>A0ABV0JRJ3</accession>
<evidence type="ECO:0000313" key="5">
    <source>
        <dbReference type="Proteomes" id="UP001442494"/>
    </source>
</evidence>
<evidence type="ECO:0000256" key="2">
    <source>
        <dbReference type="PIRNR" id="PIRNR016661"/>
    </source>
</evidence>
<feature type="transmembrane region" description="Helical" evidence="3">
    <location>
        <begin position="166"/>
        <end position="188"/>
    </location>
</feature>
<feature type="transmembrane region" description="Helical" evidence="3">
    <location>
        <begin position="66"/>
        <end position="85"/>
    </location>
</feature>
<comment type="subcellular location">
    <subcellularLocation>
        <location evidence="2">Cell membrane</location>
        <topology evidence="2">Multi-pass membrane protein</topology>
    </subcellularLocation>
</comment>
<dbReference type="Proteomes" id="UP001442494">
    <property type="component" value="Unassembled WGS sequence"/>
</dbReference>
<dbReference type="EMBL" id="JAMPKK010000036">
    <property type="protein sequence ID" value="MEP0866055.1"/>
    <property type="molecule type" value="Genomic_DNA"/>
</dbReference>
<comment type="caution">
    <text evidence="4">The sequence shown here is derived from an EMBL/GenBank/DDBJ whole genome shotgun (WGS) entry which is preliminary data.</text>
</comment>
<evidence type="ECO:0000256" key="1">
    <source>
        <dbReference type="ARBA" id="ARBA00010692"/>
    </source>
</evidence>
<keyword evidence="3" id="KW-1133">Transmembrane helix</keyword>
<evidence type="ECO:0000256" key="3">
    <source>
        <dbReference type="SAM" id="Phobius"/>
    </source>
</evidence>
<dbReference type="PIRSF" id="PIRSF016661">
    <property type="entry name" value="BioY"/>
    <property type="match status" value="1"/>
</dbReference>
<keyword evidence="2" id="KW-1003">Cell membrane</keyword>